<gene>
    <name evidence="10" type="ORF">LSINAPIS_LOCUS9420</name>
</gene>
<accession>A0A5E4QL08</accession>
<feature type="domain" description="Myb-like" evidence="8">
    <location>
        <begin position="44"/>
        <end position="94"/>
    </location>
</feature>
<evidence type="ECO:0000256" key="2">
    <source>
        <dbReference type="ARBA" id="ARBA00022737"/>
    </source>
</evidence>
<dbReference type="FunFam" id="1.10.10.60:FF:000016">
    <property type="entry name" value="Transcriptional activator Myb isoform A"/>
    <property type="match status" value="1"/>
</dbReference>
<name>A0A5E4QL08_9NEOP</name>
<evidence type="ECO:0000256" key="5">
    <source>
        <dbReference type="ARBA" id="ARBA00023163"/>
    </source>
</evidence>
<dbReference type="GO" id="GO:0001006">
    <property type="term" value="F:RNA polymerase III type 3 promoter sequence-specific DNA binding"/>
    <property type="evidence" value="ECO:0007669"/>
    <property type="project" value="TreeGrafter"/>
</dbReference>
<dbReference type="FunFam" id="1.10.10.60:FF:000010">
    <property type="entry name" value="Transcriptional activator Myb isoform A"/>
    <property type="match status" value="1"/>
</dbReference>
<evidence type="ECO:0000256" key="1">
    <source>
        <dbReference type="ARBA" id="ARBA00004123"/>
    </source>
</evidence>
<dbReference type="EMBL" id="FZQP02003479">
    <property type="protein sequence ID" value="VVC98325.1"/>
    <property type="molecule type" value="Genomic_DNA"/>
</dbReference>
<sequence>MARKRIRIFIITRRSGYVTESSEYSNDSMPNDDGQATTKSAGSRKNCNRGRWSKEEDELLRMYVQKYGENWDVISSHFRERSDMQCQQRWTKVVDPELVKGPWTKEYGPKKWTLIARNLRGRIGKQCRERWHNHLNPSIKKTAWTEHEDRVIYHAHKQLGPITQLRIIGTRQCGASTSPIVWTRSCSGAGWPGHGRRRRPLPATRGKRVRPR</sequence>
<evidence type="ECO:0000256" key="6">
    <source>
        <dbReference type="ARBA" id="ARBA00023242"/>
    </source>
</evidence>
<evidence type="ECO:0000256" key="4">
    <source>
        <dbReference type="ARBA" id="ARBA00023125"/>
    </source>
</evidence>
<dbReference type="Pfam" id="PF13921">
    <property type="entry name" value="Myb_DNA-bind_6"/>
    <property type="match status" value="1"/>
</dbReference>
<dbReference type="Gene3D" id="1.10.10.60">
    <property type="entry name" value="Homeodomain-like"/>
    <property type="match status" value="2"/>
</dbReference>
<keyword evidence="6" id="KW-0539">Nucleus</keyword>
<feature type="domain" description="HTH myb-type" evidence="9">
    <location>
        <begin position="105"/>
        <end position="139"/>
    </location>
</feature>
<dbReference type="PANTHER" id="PTHR46621">
    <property type="entry name" value="SNRNA-ACTIVATING PROTEIN COMPLEX SUBUNIT 4"/>
    <property type="match status" value="1"/>
</dbReference>
<dbReference type="SMART" id="SM00717">
    <property type="entry name" value="SANT"/>
    <property type="match status" value="2"/>
</dbReference>
<dbReference type="GO" id="GO:0042796">
    <property type="term" value="P:snRNA transcription by RNA polymerase III"/>
    <property type="evidence" value="ECO:0007669"/>
    <property type="project" value="TreeGrafter"/>
</dbReference>
<comment type="subcellular location">
    <subcellularLocation>
        <location evidence="1">Nucleus</location>
    </subcellularLocation>
</comment>
<dbReference type="PROSITE" id="PS51294">
    <property type="entry name" value="HTH_MYB"/>
    <property type="match status" value="2"/>
</dbReference>
<feature type="compositionally biased region" description="Polar residues" evidence="7">
    <location>
        <begin position="21"/>
        <end position="45"/>
    </location>
</feature>
<dbReference type="InterPro" id="IPR009057">
    <property type="entry name" value="Homeodomain-like_sf"/>
</dbReference>
<dbReference type="InterPro" id="IPR017930">
    <property type="entry name" value="Myb_dom"/>
</dbReference>
<evidence type="ECO:0000256" key="3">
    <source>
        <dbReference type="ARBA" id="ARBA00023015"/>
    </source>
</evidence>
<evidence type="ECO:0000259" key="9">
    <source>
        <dbReference type="PROSITE" id="PS51294"/>
    </source>
</evidence>
<dbReference type="InterPro" id="IPR001005">
    <property type="entry name" value="SANT/Myb"/>
</dbReference>
<feature type="domain" description="Myb-like" evidence="8">
    <location>
        <begin position="105"/>
        <end position="135"/>
    </location>
</feature>
<proteinExistence type="predicted"/>
<dbReference type="InterPro" id="IPR051575">
    <property type="entry name" value="Myb-like_DNA-bd"/>
</dbReference>
<evidence type="ECO:0000313" key="11">
    <source>
        <dbReference type="Proteomes" id="UP000324832"/>
    </source>
</evidence>
<evidence type="ECO:0000313" key="10">
    <source>
        <dbReference type="EMBL" id="VVC98325.1"/>
    </source>
</evidence>
<organism evidence="10 11">
    <name type="scientific">Leptidea sinapis</name>
    <dbReference type="NCBI Taxonomy" id="189913"/>
    <lineage>
        <taxon>Eukaryota</taxon>
        <taxon>Metazoa</taxon>
        <taxon>Ecdysozoa</taxon>
        <taxon>Arthropoda</taxon>
        <taxon>Hexapoda</taxon>
        <taxon>Insecta</taxon>
        <taxon>Pterygota</taxon>
        <taxon>Neoptera</taxon>
        <taxon>Endopterygota</taxon>
        <taxon>Lepidoptera</taxon>
        <taxon>Glossata</taxon>
        <taxon>Ditrysia</taxon>
        <taxon>Papilionoidea</taxon>
        <taxon>Pieridae</taxon>
        <taxon>Dismorphiinae</taxon>
        <taxon>Leptidea</taxon>
    </lineage>
</organism>
<keyword evidence="4" id="KW-0238">DNA-binding</keyword>
<dbReference type="GO" id="GO:0005634">
    <property type="term" value="C:nucleus"/>
    <property type="evidence" value="ECO:0007669"/>
    <property type="project" value="UniProtKB-SubCell"/>
</dbReference>
<evidence type="ECO:0000259" key="8">
    <source>
        <dbReference type="PROSITE" id="PS50090"/>
    </source>
</evidence>
<keyword evidence="3" id="KW-0805">Transcription regulation</keyword>
<keyword evidence="5" id="KW-0804">Transcription</keyword>
<evidence type="ECO:0000256" key="7">
    <source>
        <dbReference type="SAM" id="MobiDB-lite"/>
    </source>
</evidence>
<protein>
    <submittedName>
        <fullName evidence="10">Uncharacterized protein</fullName>
    </submittedName>
</protein>
<dbReference type="Proteomes" id="UP000324832">
    <property type="component" value="Unassembled WGS sequence"/>
</dbReference>
<keyword evidence="2" id="KW-0677">Repeat</keyword>
<dbReference type="GO" id="GO:0019185">
    <property type="term" value="C:snRNA-activating protein complex"/>
    <property type="evidence" value="ECO:0007669"/>
    <property type="project" value="TreeGrafter"/>
</dbReference>
<reference evidence="10 11" key="1">
    <citation type="submission" date="2017-07" db="EMBL/GenBank/DDBJ databases">
        <authorList>
            <person name="Talla V."/>
            <person name="Backstrom N."/>
        </authorList>
    </citation>
    <scope>NUCLEOTIDE SEQUENCE [LARGE SCALE GENOMIC DNA]</scope>
</reference>
<dbReference type="GO" id="GO:0000978">
    <property type="term" value="F:RNA polymerase II cis-regulatory region sequence-specific DNA binding"/>
    <property type="evidence" value="ECO:0007669"/>
    <property type="project" value="TreeGrafter"/>
</dbReference>
<dbReference type="AlphaFoldDB" id="A0A5E4QL08"/>
<dbReference type="CDD" id="cd00167">
    <property type="entry name" value="SANT"/>
    <property type="match status" value="2"/>
</dbReference>
<dbReference type="PROSITE" id="PS50090">
    <property type="entry name" value="MYB_LIKE"/>
    <property type="match status" value="2"/>
</dbReference>
<keyword evidence="11" id="KW-1185">Reference proteome</keyword>
<dbReference type="SUPFAM" id="SSF46689">
    <property type="entry name" value="Homeodomain-like"/>
    <property type="match status" value="2"/>
</dbReference>
<feature type="domain" description="HTH myb-type" evidence="9">
    <location>
        <begin position="44"/>
        <end position="98"/>
    </location>
</feature>
<feature type="region of interest" description="Disordered" evidence="7">
    <location>
        <begin position="188"/>
        <end position="212"/>
    </location>
</feature>
<feature type="compositionally biased region" description="Basic residues" evidence="7">
    <location>
        <begin position="194"/>
        <end position="212"/>
    </location>
</feature>
<feature type="region of interest" description="Disordered" evidence="7">
    <location>
        <begin position="21"/>
        <end position="49"/>
    </location>
</feature>
<dbReference type="GO" id="GO:0042795">
    <property type="term" value="P:snRNA transcription by RNA polymerase II"/>
    <property type="evidence" value="ECO:0007669"/>
    <property type="project" value="TreeGrafter"/>
</dbReference>
<dbReference type="PANTHER" id="PTHR46621:SF1">
    <property type="entry name" value="SNRNA-ACTIVATING PROTEIN COMPLEX SUBUNIT 4"/>
    <property type="match status" value="1"/>
</dbReference>